<dbReference type="AlphaFoldDB" id="A0A0D2XBA5"/>
<organism evidence="1 2">
    <name type="scientific">Fusarium oxysporum (strain Fo5176)</name>
    <name type="common">Fusarium vascular wilt</name>
    <dbReference type="NCBI Taxonomy" id="660025"/>
    <lineage>
        <taxon>Eukaryota</taxon>
        <taxon>Fungi</taxon>
        <taxon>Dikarya</taxon>
        <taxon>Ascomycota</taxon>
        <taxon>Pezizomycotina</taxon>
        <taxon>Sordariomycetes</taxon>
        <taxon>Hypocreomycetidae</taxon>
        <taxon>Hypocreales</taxon>
        <taxon>Nectriaceae</taxon>
        <taxon>Fusarium</taxon>
        <taxon>Fusarium oxysporum species complex</taxon>
    </lineage>
</organism>
<name>A0A0D2XBA5_FUSOF</name>
<sequence>MTLSQMIARDTLGGPAGAQVLAMPLWNVNTPHNLDFIPPSRPHGSLETVATSFEKDACKTKDNAPKGKTRSSSLLTISSGFTFLAALPGGSSSSSSFRSSSFR</sequence>
<proteinExistence type="predicted"/>
<reference evidence="2" key="1">
    <citation type="journal article" date="2012" name="Mol. Plant Microbe Interact.">
        <title>A highly conserved effector in Fusarium oxysporum is required for full virulence on Arabidopsis.</title>
        <authorList>
            <person name="Thatcher L.F."/>
            <person name="Gardiner D.M."/>
            <person name="Kazan K."/>
            <person name="Manners J."/>
        </authorList>
    </citation>
    <scope>NUCLEOTIDE SEQUENCE [LARGE SCALE GENOMIC DNA]</scope>
    <source>
        <strain evidence="2">Fo5176</strain>
    </source>
</reference>
<accession>A0A0D2XBA5</accession>
<evidence type="ECO:0000313" key="1">
    <source>
        <dbReference type="EnsemblFungi" id="FOXG_01173P0"/>
    </source>
</evidence>
<dbReference type="EnsemblFungi" id="FOXG_01173T0">
    <property type="protein sequence ID" value="FOXG_01173P0"/>
    <property type="gene ID" value="FOXG_01173"/>
</dbReference>
<protein>
    <submittedName>
        <fullName evidence="1">Uncharacterized protein</fullName>
    </submittedName>
</protein>
<evidence type="ECO:0000313" key="2">
    <source>
        <dbReference type="Proteomes" id="UP000002489"/>
    </source>
</evidence>
<reference evidence="1" key="2">
    <citation type="submission" date="2025-08" db="UniProtKB">
        <authorList>
            <consortium name="EnsemblFungi"/>
        </authorList>
    </citation>
    <scope>IDENTIFICATION</scope>
    <source>
        <strain evidence="1">4287 / CBS 123668 / FGSC 9935 / NRRL 34936</strain>
    </source>
</reference>
<dbReference type="Proteomes" id="UP000002489">
    <property type="component" value="Unassembled WGS sequence"/>
</dbReference>